<name>A0A482VP62_ASBVE</name>
<accession>A0A482VP62</accession>
<reference evidence="1 2" key="1">
    <citation type="submission" date="2017-03" db="EMBL/GenBank/DDBJ databases">
        <title>Genome of the blue death feigning beetle - Asbolus verrucosus.</title>
        <authorList>
            <person name="Rider S.D."/>
        </authorList>
    </citation>
    <scope>NUCLEOTIDE SEQUENCE [LARGE SCALE GENOMIC DNA]</scope>
    <source>
        <strain evidence="1">Butters</strain>
        <tissue evidence="1">Head and leg muscle</tissue>
    </source>
</reference>
<sequence>MMVLHHILHEM</sequence>
<comment type="caution">
    <text evidence="1">The sequence shown here is derived from an EMBL/GenBank/DDBJ whole genome shotgun (WGS) entry which is preliminary data.</text>
</comment>
<proteinExistence type="predicted"/>
<evidence type="ECO:0000313" key="2">
    <source>
        <dbReference type="Proteomes" id="UP000292052"/>
    </source>
</evidence>
<dbReference type="EMBL" id="QDEB01082121">
    <property type="protein sequence ID" value="RZC34198.1"/>
    <property type="molecule type" value="Genomic_DNA"/>
</dbReference>
<protein>
    <submittedName>
        <fullName evidence="1">Uncharacterized protein</fullName>
    </submittedName>
</protein>
<organism evidence="1 2">
    <name type="scientific">Asbolus verrucosus</name>
    <name type="common">Desert ironclad beetle</name>
    <dbReference type="NCBI Taxonomy" id="1661398"/>
    <lineage>
        <taxon>Eukaryota</taxon>
        <taxon>Metazoa</taxon>
        <taxon>Ecdysozoa</taxon>
        <taxon>Arthropoda</taxon>
        <taxon>Hexapoda</taxon>
        <taxon>Insecta</taxon>
        <taxon>Pterygota</taxon>
        <taxon>Neoptera</taxon>
        <taxon>Endopterygota</taxon>
        <taxon>Coleoptera</taxon>
        <taxon>Polyphaga</taxon>
        <taxon>Cucujiformia</taxon>
        <taxon>Tenebrionidae</taxon>
        <taxon>Pimeliinae</taxon>
        <taxon>Asbolus</taxon>
    </lineage>
</organism>
<evidence type="ECO:0000313" key="1">
    <source>
        <dbReference type="EMBL" id="RZC34198.1"/>
    </source>
</evidence>
<gene>
    <name evidence="1" type="ORF">BDFB_015196</name>
</gene>
<keyword evidence="2" id="KW-1185">Reference proteome</keyword>
<dbReference type="Proteomes" id="UP000292052">
    <property type="component" value="Unassembled WGS sequence"/>
</dbReference>